<dbReference type="Gene3D" id="1.10.3880.10">
    <property type="entry name" value="Fe(II) trafficking protein YggX"/>
    <property type="match status" value="1"/>
</dbReference>
<keyword evidence="1" id="KW-0408">Iron</keyword>
<dbReference type="PANTHER" id="PTHR36965:SF1">
    <property type="entry name" value="FE(2+)-TRAFFICKING PROTEIN-RELATED"/>
    <property type="match status" value="1"/>
</dbReference>
<dbReference type="Pfam" id="PF04362">
    <property type="entry name" value="Iron_traffic"/>
    <property type="match status" value="1"/>
</dbReference>
<evidence type="ECO:0000313" key="3">
    <source>
        <dbReference type="Proteomes" id="UP000298685"/>
    </source>
</evidence>
<dbReference type="PANTHER" id="PTHR36965">
    <property type="entry name" value="FE(2+)-TRAFFICKING PROTEIN-RELATED"/>
    <property type="match status" value="1"/>
</dbReference>
<evidence type="ECO:0000256" key="1">
    <source>
        <dbReference type="ARBA" id="ARBA00023004"/>
    </source>
</evidence>
<dbReference type="OrthoDB" id="9804318at2"/>
<dbReference type="Proteomes" id="UP000298685">
    <property type="component" value="Chromosome"/>
</dbReference>
<dbReference type="GO" id="GO:0005829">
    <property type="term" value="C:cytosol"/>
    <property type="evidence" value="ECO:0007669"/>
    <property type="project" value="TreeGrafter"/>
</dbReference>
<dbReference type="GO" id="GO:0005506">
    <property type="term" value="F:iron ion binding"/>
    <property type="evidence" value="ECO:0007669"/>
    <property type="project" value="InterPro"/>
</dbReference>
<dbReference type="PIRSF" id="PIRSF029827">
    <property type="entry name" value="Fe_traffic_YggX"/>
    <property type="match status" value="1"/>
</dbReference>
<dbReference type="EMBL" id="CP032999">
    <property type="protein sequence ID" value="QCI26156.1"/>
    <property type="molecule type" value="Genomic_DNA"/>
</dbReference>
<sequence length="82" mass="10080">MKKIFCQHYQKILEGFEEQFYPGKIGKKIYKNISKKGWKKWIKEQTIFINENNLNMTNQEHIKQVEQHMINFLFHKSFQDKS</sequence>
<name>A0A4D6Y8A3_9GAMM</name>
<dbReference type="InterPro" id="IPR036766">
    <property type="entry name" value="Fe_traffick_prot_YggX_sf"/>
</dbReference>
<dbReference type="SUPFAM" id="SSF111148">
    <property type="entry name" value="YggX-like"/>
    <property type="match status" value="1"/>
</dbReference>
<proteinExistence type="predicted"/>
<dbReference type="RefSeq" id="WP_158350889.1">
    <property type="nucleotide sequence ID" value="NZ_CP032999.1"/>
</dbReference>
<protein>
    <submittedName>
        <fullName evidence="2">Oxidative damage protection protein</fullName>
    </submittedName>
</protein>
<organism evidence="2 3">
    <name type="scientific">Buchnera aphidicola</name>
    <name type="common">Sarucallis kahawaluokalani</name>
    <dbReference type="NCBI Taxonomy" id="1241878"/>
    <lineage>
        <taxon>Bacteria</taxon>
        <taxon>Pseudomonadati</taxon>
        <taxon>Pseudomonadota</taxon>
        <taxon>Gammaproteobacteria</taxon>
        <taxon>Enterobacterales</taxon>
        <taxon>Erwiniaceae</taxon>
        <taxon>Buchnera</taxon>
    </lineage>
</organism>
<dbReference type="NCBIfam" id="NF003817">
    <property type="entry name" value="PRK05408.1"/>
    <property type="match status" value="1"/>
</dbReference>
<dbReference type="GO" id="GO:0034599">
    <property type="term" value="P:cellular response to oxidative stress"/>
    <property type="evidence" value="ECO:0007669"/>
    <property type="project" value="TreeGrafter"/>
</dbReference>
<dbReference type="AlphaFoldDB" id="A0A4D6Y8A3"/>
<accession>A0A4D6Y8A3</accession>
<gene>
    <name evidence="2" type="ORF">D9V78_01945</name>
</gene>
<dbReference type="InterPro" id="IPR007457">
    <property type="entry name" value="Fe_traffick_prot_YggX"/>
</dbReference>
<reference evidence="2 3" key="1">
    <citation type="submission" date="2018-10" db="EMBL/GenBank/DDBJ databases">
        <title>Comparative functional genomics of the obligate endosymbiont Buchnera aphidicola.</title>
        <authorList>
            <person name="Chong R.A."/>
        </authorList>
    </citation>
    <scope>NUCLEOTIDE SEQUENCE [LARGE SCALE GENOMIC DNA]</scope>
    <source>
        <strain evidence="2 3">Ska</strain>
    </source>
</reference>
<evidence type="ECO:0000313" key="2">
    <source>
        <dbReference type="EMBL" id="QCI26156.1"/>
    </source>
</evidence>